<proteinExistence type="predicted"/>
<sequence>MHPLPEPMSSLGGTNPDLEKALNPQQERTSKKHLLCNVLLLSGPGSDTNNLYVNKLEPASQQCRVAT</sequence>
<dbReference type="Proteomes" id="UP001176941">
    <property type="component" value="Chromosome 18"/>
</dbReference>
<gene>
    <name evidence="2" type="ORF">MRATA1EN1_LOCUS7704</name>
</gene>
<protein>
    <submittedName>
        <fullName evidence="2">Uncharacterized protein</fullName>
    </submittedName>
</protein>
<evidence type="ECO:0000256" key="1">
    <source>
        <dbReference type="SAM" id="MobiDB-lite"/>
    </source>
</evidence>
<evidence type="ECO:0000313" key="2">
    <source>
        <dbReference type="EMBL" id="CAI9158742.1"/>
    </source>
</evidence>
<feature type="region of interest" description="Disordered" evidence="1">
    <location>
        <begin position="1"/>
        <end position="29"/>
    </location>
</feature>
<name>A0ABN8YDT9_RANTA</name>
<accession>A0ABN8YDT9</accession>
<organism evidence="2 3">
    <name type="scientific">Rangifer tarandus platyrhynchus</name>
    <name type="common">Svalbard reindeer</name>
    <dbReference type="NCBI Taxonomy" id="3082113"/>
    <lineage>
        <taxon>Eukaryota</taxon>
        <taxon>Metazoa</taxon>
        <taxon>Chordata</taxon>
        <taxon>Craniata</taxon>
        <taxon>Vertebrata</taxon>
        <taxon>Euteleostomi</taxon>
        <taxon>Mammalia</taxon>
        <taxon>Eutheria</taxon>
        <taxon>Laurasiatheria</taxon>
        <taxon>Artiodactyla</taxon>
        <taxon>Ruminantia</taxon>
        <taxon>Pecora</taxon>
        <taxon>Cervidae</taxon>
        <taxon>Odocoileinae</taxon>
        <taxon>Rangifer</taxon>
    </lineage>
</organism>
<reference evidence="2" key="1">
    <citation type="submission" date="2023-04" db="EMBL/GenBank/DDBJ databases">
        <authorList>
            <consortium name="ELIXIR-Norway"/>
        </authorList>
    </citation>
    <scope>NUCLEOTIDE SEQUENCE [LARGE SCALE GENOMIC DNA]</scope>
</reference>
<dbReference type="EMBL" id="OX459954">
    <property type="protein sequence ID" value="CAI9158742.1"/>
    <property type="molecule type" value="Genomic_DNA"/>
</dbReference>
<evidence type="ECO:0000313" key="3">
    <source>
        <dbReference type="Proteomes" id="UP001176941"/>
    </source>
</evidence>
<keyword evidence="3" id="KW-1185">Reference proteome</keyword>